<dbReference type="OrthoDB" id="4153189at2759"/>
<comment type="caution">
    <text evidence="6">The sequence shown here is derived from an EMBL/GenBank/DDBJ whole genome shotgun (WGS) entry which is preliminary data.</text>
</comment>
<proteinExistence type="predicted"/>
<dbReference type="GO" id="GO:0005576">
    <property type="term" value="C:extracellular region"/>
    <property type="evidence" value="ECO:0007669"/>
    <property type="project" value="UniProtKB-SubCell"/>
</dbReference>
<evidence type="ECO:0000256" key="5">
    <source>
        <dbReference type="SAM" id="SignalP"/>
    </source>
</evidence>
<evidence type="ECO:0000256" key="4">
    <source>
        <dbReference type="SAM" id="MobiDB-lite"/>
    </source>
</evidence>
<feature type="compositionally biased region" description="Polar residues" evidence="4">
    <location>
        <begin position="97"/>
        <end position="109"/>
    </location>
</feature>
<dbReference type="Proteomes" id="UP000606974">
    <property type="component" value="Unassembled WGS sequence"/>
</dbReference>
<evidence type="ECO:0000256" key="3">
    <source>
        <dbReference type="ARBA" id="ARBA00022737"/>
    </source>
</evidence>
<keyword evidence="7" id="KW-1185">Reference proteome</keyword>
<comment type="subcellular location">
    <subcellularLocation>
        <location evidence="1">Secreted</location>
    </subcellularLocation>
</comment>
<evidence type="ECO:0000256" key="2">
    <source>
        <dbReference type="ARBA" id="ARBA00022525"/>
    </source>
</evidence>
<evidence type="ECO:0000313" key="6">
    <source>
        <dbReference type="EMBL" id="KAF7506404.1"/>
    </source>
</evidence>
<evidence type="ECO:0000256" key="1">
    <source>
        <dbReference type="ARBA" id="ARBA00004613"/>
    </source>
</evidence>
<feature type="chain" id="PRO_5034139488" description="Extracellular membrane protein CFEM domain-containing protein" evidence="5">
    <location>
        <begin position="25"/>
        <end position="291"/>
    </location>
</feature>
<feature type="signal peptide" evidence="5">
    <location>
        <begin position="1"/>
        <end position="24"/>
    </location>
</feature>
<dbReference type="InterPro" id="IPR020858">
    <property type="entry name" value="Serum_albumin-like"/>
</dbReference>
<keyword evidence="5" id="KW-0732">Signal</keyword>
<organism evidence="6 7">
    <name type="scientific">Endocarpon pusillum</name>
    <dbReference type="NCBI Taxonomy" id="364733"/>
    <lineage>
        <taxon>Eukaryota</taxon>
        <taxon>Fungi</taxon>
        <taxon>Dikarya</taxon>
        <taxon>Ascomycota</taxon>
        <taxon>Pezizomycotina</taxon>
        <taxon>Eurotiomycetes</taxon>
        <taxon>Chaetothyriomycetidae</taxon>
        <taxon>Verrucariales</taxon>
        <taxon>Verrucariaceae</taxon>
        <taxon>Endocarpon</taxon>
    </lineage>
</organism>
<feature type="region of interest" description="Disordered" evidence="4">
    <location>
        <begin position="214"/>
        <end position="240"/>
    </location>
</feature>
<sequence length="291" mass="29604">MSSRVLFSLSALLLTSSLIFTTNAVNNHPLESLLLKRQDCYSAAQADCSKNDPEACIKAICDSCGAVYPEIANCCLSSDPTAMATCVSNALEGGSGSTASSVPPSGTITSSASPADSSADPNLGACLQVGTIIDNCNSQTSGFTDLSTFSSQASCLCYTSSTFAPSIFDGYFESCLSYYSSASPRAYSSLTAENGGTQGACSAVGDVVNGPASVSASRTGVSSRSTSSARNTENSSRSFVGVSAQSATSSASGSSRTASSSVATQTSAAVRSWSQPFLLSLVLLLRFALFL</sequence>
<feature type="region of interest" description="Disordered" evidence="4">
    <location>
        <begin position="97"/>
        <end position="119"/>
    </location>
</feature>
<gene>
    <name evidence="6" type="ORF">GJ744_011758</name>
</gene>
<evidence type="ECO:0008006" key="8">
    <source>
        <dbReference type="Google" id="ProtNLM"/>
    </source>
</evidence>
<keyword evidence="2" id="KW-0964">Secreted</keyword>
<dbReference type="EMBL" id="JAACFV010000087">
    <property type="protein sequence ID" value="KAF7506404.1"/>
    <property type="molecule type" value="Genomic_DNA"/>
</dbReference>
<keyword evidence="3" id="KW-0677">Repeat</keyword>
<accession>A0A8H7AFC2</accession>
<feature type="compositionally biased region" description="Low complexity" evidence="4">
    <location>
        <begin position="110"/>
        <end position="119"/>
    </location>
</feature>
<name>A0A8H7AFC2_9EURO</name>
<evidence type="ECO:0000313" key="7">
    <source>
        <dbReference type="Proteomes" id="UP000606974"/>
    </source>
</evidence>
<dbReference type="AlphaFoldDB" id="A0A8H7AFC2"/>
<reference evidence="6" key="1">
    <citation type="submission" date="2020-02" db="EMBL/GenBank/DDBJ databases">
        <authorList>
            <person name="Palmer J.M."/>
        </authorList>
    </citation>
    <scope>NUCLEOTIDE SEQUENCE</scope>
    <source>
        <strain evidence="6">EPUS1.4</strain>
        <tissue evidence="6">Thallus</tissue>
    </source>
</reference>
<protein>
    <recommendedName>
        <fullName evidence="8">Extracellular membrane protein CFEM domain-containing protein</fullName>
    </recommendedName>
</protein>
<dbReference type="SUPFAM" id="SSF48552">
    <property type="entry name" value="Serum albumin-like"/>
    <property type="match status" value="1"/>
</dbReference>